<dbReference type="Pfam" id="PF12686">
    <property type="entry name" value="DUF3800"/>
    <property type="match status" value="1"/>
</dbReference>
<evidence type="ECO:0000256" key="1">
    <source>
        <dbReference type="SAM" id="MobiDB-lite"/>
    </source>
</evidence>
<dbReference type="EMBL" id="BAABAL010000005">
    <property type="protein sequence ID" value="GAA3996772.1"/>
    <property type="molecule type" value="Genomic_DNA"/>
</dbReference>
<accession>A0ABP7RFK9</accession>
<dbReference type="RefSeq" id="WP_425549176.1">
    <property type="nucleotide sequence ID" value="NZ_BAABAL010000005.1"/>
</dbReference>
<comment type="caution">
    <text evidence="2">The sequence shown here is derived from an EMBL/GenBank/DDBJ whole genome shotgun (WGS) entry which is preliminary data.</text>
</comment>
<proteinExistence type="predicted"/>
<keyword evidence="3" id="KW-1185">Reference proteome</keyword>
<feature type="region of interest" description="Disordered" evidence="1">
    <location>
        <begin position="121"/>
        <end position="143"/>
    </location>
</feature>
<gene>
    <name evidence="2" type="ORF">GCM10022247_15950</name>
</gene>
<reference evidence="3" key="1">
    <citation type="journal article" date="2019" name="Int. J. Syst. Evol. Microbiol.">
        <title>The Global Catalogue of Microorganisms (GCM) 10K type strain sequencing project: providing services to taxonomists for standard genome sequencing and annotation.</title>
        <authorList>
            <consortium name="The Broad Institute Genomics Platform"/>
            <consortium name="The Broad Institute Genome Sequencing Center for Infectious Disease"/>
            <person name="Wu L."/>
            <person name="Ma J."/>
        </authorList>
    </citation>
    <scope>NUCLEOTIDE SEQUENCE [LARGE SCALE GENOMIC DNA]</scope>
    <source>
        <strain evidence="3">JCM 17342</strain>
    </source>
</reference>
<dbReference type="Proteomes" id="UP001501747">
    <property type="component" value="Unassembled WGS sequence"/>
</dbReference>
<evidence type="ECO:0000313" key="3">
    <source>
        <dbReference type="Proteomes" id="UP001501747"/>
    </source>
</evidence>
<feature type="compositionally biased region" description="Low complexity" evidence="1">
    <location>
        <begin position="124"/>
        <end position="135"/>
    </location>
</feature>
<organism evidence="2 3">
    <name type="scientific">Allokutzneria multivorans</name>
    <dbReference type="NCBI Taxonomy" id="1142134"/>
    <lineage>
        <taxon>Bacteria</taxon>
        <taxon>Bacillati</taxon>
        <taxon>Actinomycetota</taxon>
        <taxon>Actinomycetes</taxon>
        <taxon>Pseudonocardiales</taxon>
        <taxon>Pseudonocardiaceae</taxon>
        <taxon>Allokutzneria</taxon>
    </lineage>
</organism>
<evidence type="ECO:0000313" key="2">
    <source>
        <dbReference type="EMBL" id="GAA3996772.1"/>
    </source>
</evidence>
<evidence type="ECO:0008006" key="4">
    <source>
        <dbReference type="Google" id="ProtNLM"/>
    </source>
</evidence>
<name>A0ABP7RFK9_9PSEU</name>
<protein>
    <recommendedName>
        <fullName evidence="4">DUF3800 domain-containing protein</fullName>
    </recommendedName>
</protein>
<dbReference type="InterPro" id="IPR024524">
    <property type="entry name" value="DUF3800"/>
</dbReference>
<sequence>MLRVYVDETGDRGTSARSSPFFAFAAVLIPDEDEAAVRAVVHEIRSTLKVPPSTALHWNRHVKTFARRQYVTGRLRTLPQLSAVYVFVDKATRSYFAKKQQCGTAVGLPWRCLHSVHFSDQNSVRRTPGRGPVRGNAVRRLSP</sequence>